<feature type="transmembrane region" description="Helical" evidence="8">
    <location>
        <begin position="344"/>
        <end position="364"/>
    </location>
</feature>
<dbReference type="EMBL" id="JAMSHT010000001">
    <property type="protein sequence ID" value="MCM8556403.1"/>
    <property type="molecule type" value="Genomic_DNA"/>
</dbReference>
<dbReference type="GO" id="GO:0005886">
    <property type="term" value="C:plasma membrane"/>
    <property type="evidence" value="ECO:0007669"/>
    <property type="project" value="UniProtKB-SubCell"/>
</dbReference>
<sequence length="505" mass="53662">METITPASETRSRTLAFVAAGLFAILCVWLNPVGYVGAGADDEQYLEAARCWVAYGGPCLPEDHWWSRWPVIAPVAASIALFGESRFAVGVGPALSWALAMFSIAALGTRWFGWRAGVAALVALAATPVVAVFALTPNPNVTELAFQLAALLAATIAFQRQSVGYAVLGGLLAAFALASRNTSILFLGISAWSWLFLDADKRKVLLWAILGLAIGVMAEMAVYAAATGDPLYRYLLAMNHTGIPSAALPDDFDITQSALFNPAYVAAWEREAGVQVFWPIDGWLNLMVGARMAPLLWSALFAVVLLRSNLAASTKRHLGMLWLATAFIVVMLTWGLAIDPKARMFMGLAAVSALTLGAIIKASWGKPAASLALGLLIAHVGLSLVTIRAYPASREAEKVAATWIAEHGDRIELHHGAASYLTLLPESHDLPLRGAGRDLLIAMTGGPCEALVGSDEDGPTGRVLASAGGNAASQGRICLFEYADDYWERFPERLGAGENGVEGEI</sequence>
<accession>A0A9X2J0L7</accession>
<keyword evidence="2" id="KW-1003">Cell membrane</keyword>
<feature type="transmembrane region" description="Helical" evidence="8">
    <location>
        <begin position="371"/>
        <end position="390"/>
    </location>
</feature>
<name>A0A9X2J0L7_9SPHN</name>
<dbReference type="Pfam" id="PF13231">
    <property type="entry name" value="PMT_2"/>
    <property type="match status" value="1"/>
</dbReference>
<evidence type="ECO:0000256" key="6">
    <source>
        <dbReference type="ARBA" id="ARBA00022989"/>
    </source>
</evidence>
<dbReference type="InterPro" id="IPR050297">
    <property type="entry name" value="LipidA_mod_glycosyltrf_83"/>
</dbReference>
<dbReference type="GO" id="GO:0009103">
    <property type="term" value="P:lipopolysaccharide biosynthetic process"/>
    <property type="evidence" value="ECO:0007669"/>
    <property type="project" value="UniProtKB-ARBA"/>
</dbReference>
<feature type="domain" description="Glycosyltransferase RgtA/B/C/D-like" evidence="9">
    <location>
        <begin position="76"/>
        <end position="213"/>
    </location>
</feature>
<feature type="transmembrane region" description="Helical" evidence="8">
    <location>
        <begin position="12"/>
        <end position="31"/>
    </location>
</feature>
<evidence type="ECO:0000259" key="9">
    <source>
        <dbReference type="Pfam" id="PF13231"/>
    </source>
</evidence>
<evidence type="ECO:0000313" key="11">
    <source>
        <dbReference type="Proteomes" id="UP001155128"/>
    </source>
</evidence>
<evidence type="ECO:0000256" key="3">
    <source>
        <dbReference type="ARBA" id="ARBA00022676"/>
    </source>
</evidence>
<feature type="transmembrane region" description="Helical" evidence="8">
    <location>
        <begin position="118"/>
        <end position="136"/>
    </location>
</feature>
<dbReference type="PANTHER" id="PTHR33908">
    <property type="entry name" value="MANNOSYLTRANSFERASE YKCB-RELATED"/>
    <property type="match status" value="1"/>
</dbReference>
<evidence type="ECO:0000256" key="2">
    <source>
        <dbReference type="ARBA" id="ARBA00022475"/>
    </source>
</evidence>
<dbReference type="InterPro" id="IPR038731">
    <property type="entry name" value="RgtA/B/C-like"/>
</dbReference>
<dbReference type="AlphaFoldDB" id="A0A9X2J0L7"/>
<reference evidence="10" key="1">
    <citation type="submission" date="2022-06" db="EMBL/GenBank/DDBJ databases">
        <title>Sphingomicrobium sedimins sp. nov., a marine bacterium isolated from tidal flat.</title>
        <authorList>
            <person name="Kim C.-H."/>
            <person name="Yoo Y."/>
            <person name="Kim J.-J."/>
        </authorList>
    </citation>
    <scope>NUCLEOTIDE SEQUENCE</scope>
    <source>
        <strain evidence="10">GRR-S6-50</strain>
    </source>
</reference>
<keyword evidence="4" id="KW-0808">Transferase</keyword>
<evidence type="ECO:0000313" key="10">
    <source>
        <dbReference type="EMBL" id="MCM8556403.1"/>
    </source>
</evidence>
<evidence type="ECO:0000256" key="8">
    <source>
        <dbReference type="SAM" id="Phobius"/>
    </source>
</evidence>
<feature type="transmembrane region" description="Helical" evidence="8">
    <location>
        <begin position="283"/>
        <end position="306"/>
    </location>
</feature>
<keyword evidence="5 8" id="KW-0812">Transmembrane</keyword>
<protein>
    <submittedName>
        <fullName evidence="10">Glycosyltransferase family 39 protein</fullName>
    </submittedName>
</protein>
<dbReference type="GO" id="GO:0010041">
    <property type="term" value="P:response to iron(III) ion"/>
    <property type="evidence" value="ECO:0007669"/>
    <property type="project" value="TreeGrafter"/>
</dbReference>
<dbReference type="PANTHER" id="PTHR33908:SF3">
    <property type="entry name" value="UNDECAPRENYL PHOSPHATE-ALPHA-4-AMINO-4-DEOXY-L-ARABINOSE ARABINOSYL TRANSFERASE"/>
    <property type="match status" value="1"/>
</dbReference>
<feature type="transmembrane region" description="Helical" evidence="8">
    <location>
        <begin position="204"/>
        <end position="226"/>
    </location>
</feature>
<comment type="subcellular location">
    <subcellularLocation>
        <location evidence="1">Cell membrane</location>
        <topology evidence="1">Multi-pass membrane protein</topology>
    </subcellularLocation>
</comment>
<evidence type="ECO:0000256" key="5">
    <source>
        <dbReference type="ARBA" id="ARBA00022692"/>
    </source>
</evidence>
<evidence type="ECO:0000256" key="1">
    <source>
        <dbReference type="ARBA" id="ARBA00004651"/>
    </source>
</evidence>
<dbReference type="Proteomes" id="UP001155128">
    <property type="component" value="Unassembled WGS sequence"/>
</dbReference>
<evidence type="ECO:0000256" key="7">
    <source>
        <dbReference type="ARBA" id="ARBA00023136"/>
    </source>
</evidence>
<evidence type="ECO:0000256" key="4">
    <source>
        <dbReference type="ARBA" id="ARBA00022679"/>
    </source>
</evidence>
<feature type="transmembrane region" description="Helical" evidence="8">
    <location>
        <begin position="94"/>
        <end position="112"/>
    </location>
</feature>
<feature type="transmembrane region" description="Helical" evidence="8">
    <location>
        <begin position="174"/>
        <end position="197"/>
    </location>
</feature>
<keyword evidence="7 8" id="KW-0472">Membrane</keyword>
<dbReference type="GO" id="GO:0016763">
    <property type="term" value="F:pentosyltransferase activity"/>
    <property type="evidence" value="ECO:0007669"/>
    <property type="project" value="TreeGrafter"/>
</dbReference>
<dbReference type="RefSeq" id="WP_252111573.1">
    <property type="nucleotide sequence ID" value="NZ_JAMSHT010000001.1"/>
</dbReference>
<comment type="caution">
    <text evidence="10">The sequence shown here is derived from an EMBL/GenBank/DDBJ whole genome shotgun (WGS) entry which is preliminary data.</text>
</comment>
<keyword evidence="11" id="KW-1185">Reference proteome</keyword>
<proteinExistence type="predicted"/>
<keyword evidence="3" id="KW-0328">Glycosyltransferase</keyword>
<organism evidence="10 11">
    <name type="scientific">Sphingomicrobium sediminis</name>
    <dbReference type="NCBI Taxonomy" id="2950949"/>
    <lineage>
        <taxon>Bacteria</taxon>
        <taxon>Pseudomonadati</taxon>
        <taxon>Pseudomonadota</taxon>
        <taxon>Alphaproteobacteria</taxon>
        <taxon>Sphingomonadales</taxon>
        <taxon>Sphingomonadaceae</taxon>
        <taxon>Sphingomicrobium</taxon>
    </lineage>
</organism>
<feature type="transmembrane region" description="Helical" evidence="8">
    <location>
        <begin position="318"/>
        <end position="338"/>
    </location>
</feature>
<keyword evidence="6 8" id="KW-1133">Transmembrane helix</keyword>
<gene>
    <name evidence="10" type="ORF">NDO55_01040</name>
</gene>